<name>A0A165GFV2_9APHY</name>
<dbReference type="GeneID" id="63819410"/>
<dbReference type="InParanoid" id="A0A165GFV2"/>
<feature type="domain" description="HNH nuclease" evidence="1">
    <location>
        <begin position="127"/>
        <end position="217"/>
    </location>
</feature>
<dbReference type="Proteomes" id="UP000076871">
    <property type="component" value="Unassembled WGS sequence"/>
</dbReference>
<evidence type="ECO:0000259" key="1">
    <source>
        <dbReference type="Pfam" id="PF13391"/>
    </source>
</evidence>
<reference evidence="2 3" key="1">
    <citation type="journal article" date="2016" name="Mol. Biol. Evol.">
        <title>Comparative Genomics of Early-Diverging Mushroom-Forming Fungi Provides Insights into the Origins of Lignocellulose Decay Capabilities.</title>
        <authorList>
            <person name="Nagy L.G."/>
            <person name="Riley R."/>
            <person name="Tritt A."/>
            <person name="Adam C."/>
            <person name="Daum C."/>
            <person name="Floudas D."/>
            <person name="Sun H."/>
            <person name="Yadav J.S."/>
            <person name="Pangilinan J."/>
            <person name="Larsson K.H."/>
            <person name="Matsuura K."/>
            <person name="Barry K."/>
            <person name="Labutti K."/>
            <person name="Kuo R."/>
            <person name="Ohm R.A."/>
            <person name="Bhattacharya S.S."/>
            <person name="Shirouzu T."/>
            <person name="Yoshinaga Y."/>
            <person name="Martin F.M."/>
            <person name="Grigoriev I.V."/>
            <person name="Hibbett D.S."/>
        </authorList>
    </citation>
    <scope>NUCLEOTIDE SEQUENCE [LARGE SCALE GENOMIC DNA]</scope>
    <source>
        <strain evidence="2 3">93-53</strain>
    </source>
</reference>
<dbReference type="STRING" id="1314785.A0A165GFV2"/>
<dbReference type="RefSeq" id="XP_040768030.1">
    <property type="nucleotide sequence ID" value="XM_040902379.1"/>
</dbReference>
<organism evidence="2 3">
    <name type="scientific">Laetiporus sulphureus 93-53</name>
    <dbReference type="NCBI Taxonomy" id="1314785"/>
    <lineage>
        <taxon>Eukaryota</taxon>
        <taxon>Fungi</taxon>
        <taxon>Dikarya</taxon>
        <taxon>Basidiomycota</taxon>
        <taxon>Agaricomycotina</taxon>
        <taxon>Agaricomycetes</taxon>
        <taxon>Polyporales</taxon>
        <taxon>Laetiporus</taxon>
    </lineage>
</organism>
<accession>A0A165GFV2</accession>
<evidence type="ECO:0000313" key="3">
    <source>
        <dbReference type="Proteomes" id="UP000076871"/>
    </source>
</evidence>
<dbReference type="InterPro" id="IPR003615">
    <property type="entry name" value="HNH_nuc"/>
</dbReference>
<gene>
    <name evidence="2" type="ORF">LAESUDRAFT_418736</name>
</gene>
<sequence>MIPVTSPGPLPAEALALPFMSDQLEKIEKSSASTNHKNLLKAAIVDAPSLHGRQNNAWAVNDAKPEHLDDLAEYYYTSILVPVRAAGGKTPAPRSHPFRNEFDSTVTAEPEKCLSTLKALVRDGSKCVITGKVDGKHAPGDTTWMDFARTEAAHIMPFSLNDFEETDVPMMAKKTAVWAALQTFSGCPLDGLRGDGINSMENVLTLEAYMHQMFGELILALEPIEAQPNVYRILTSGYAKKSRGLPDFVTLSDHSNSGKALPNPAYLSLHAAICKVLHASGRAEELDRIFEDLNEGETFALSHDGSMANLLEIALLRAVAVH</sequence>
<dbReference type="OrthoDB" id="3163863at2759"/>
<dbReference type="EMBL" id="KV427609">
    <property type="protein sequence ID" value="KZT10290.1"/>
    <property type="molecule type" value="Genomic_DNA"/>
</dbReference>
<proteinExistence type="predicted"/>
<dbReference type="AlphaFoldDB" id="A0A165GFV2"/>
<keyword evidence="3" id="KW-1185">Reference proteome</keyword>
<protein>
    <recommendedName>
        <fullName evidence="1">HNH nuclease domain-containing protein</fullName>
    </recommendedName>
</protein>
<evidence type="ECO:0000313" key="2">
    <source>
        <dbReference type="EMBL" id="KZT10290.1"/>
    </source>
</evidence>
<dbReference type="Pfam" id="PF13391">
    <property type="entry name" value="HNH_2"/>
    <property type="match status" value="1"/>
</dbReference>